<dbReference type="RefSeq" id="WP_111145265.1">
    <property type="nucleotide sequence ID" value="NZ_QKRB01000028.1"/>
</dbReference>
<organism evidence="2 3">
    <name type="scientific">Paenibacillus sambharensis</name>
    <dbReference type="NCBI Taxonomy" id="1803190"/>
    <lineage>
        <taxon>Bacteria</taxon>
        <taxon>Bacillati</taxon>
        <taxon>Bacillota</taxon>
        <taxon>Bacilli</taxon>
        <taxon>Bacillales</taxon>
        <taxon>Paenibacillaceae</taxon>
        <taxon>Paenibacillus</taxon>
    </lineage>
</organism>
<comment type="caution">
    <text evidence="2">The sequence shown here is derived from an EMBL/GenBank/DDBJ whole genome shotgun (WGS) entry which is preliminary data.</text>
</comment>
<dbReference type="PANTHER" id="PTHR43649:SF32">
    <property type="entry name" value="SUGAR BINDING SECRETED PROTEIN"/>
    <property type="match status" value="1"/>
</dbReference>
<keyword evidence="3" id="KW-1185">Reference proteome</keyword>
<dbReference type="EMBL" id="QKRB01000028">
    <property type="protein sequence ID" value="PZD97407.1"/>
    <property type="molecule type" value="Genomic_DNA"/>
</dbReference>
<dbReference type="SUPFAM" id="SSF53850">
    <property type="entry name" value="Periplasmic binding protein-like II"/>
    <property type="match status" value="1"/>
</dbReference>
<keyword evidence="1" id="KW-0732">Signal</keyword>
<name>A0A2W1M167_9BACL</name>
<protein>
    <submittedName>
        <fullName evidence="2">Carbohydrate ABC transporter substrate-binding protein</fullName>
    </submittedName>
</protein>
<dbReference type="InterPro" id="IPR006059">
    <property type="entry name" value="SBP"/>
</dbReference>
<accession>A0A2W1M167</accession>
<dbReference type="Proteomes" id="UP000249522">
    <property type="component" value="Unassembled WGS sequence"/>
</dbReference>
<dbReference type="PANTHER" id="PTHR43649">
    <property type="entry name" value="ARABINOSE-BINDING PROTEIN-RELATED"/>
    <property type="match status" value="1"/>
</dbReference>
<proteinExistence type="predicted"/>
<feature type="signal peptide" evidence="1">
    <location>
        <begin position="1"/>
        <end position="21"/>
    </location>
</feature>
<gene>
    <name evidence="2" type="ORF">DNH61_03405</name>
</gene>
<feature type="chain" id="PRO_5039147702" evidence="1">
    <location>
        <begin position="22"/>
        <end position="434"/>
    </location>
</feature>
<sequence>MKKLGIMLMSFVLVFSLAACGGSSGGSTPANNAGGEASGSGGQKQVTLNMWLFTGTGLEPLVDQYMKENPHVKVNIQAQEYADHHNGLVTALAAGSGAPDISLVEIGYLDRFKAEENNFHNLADLGANDIMGNYLDWKVVQASSQDGSFIFGLPTDVGPMAMMYRTDIFEQAGLPTDPAALQEKIKSWEDFITVGKTIKAETGKPMVDSILSVFDVVKGQKNEHYFDSKGELIAGTNPEMKKAYDFAVRVAKEGLSANIAQWTPEWGAGMNNGDFAVMLSPAWMMGFMKGNAPDSAGKWNVIQMPEGSGNWGGSFLTLPKQGKNTEEAYKLISWLLSPEMQLENFKANGNFPSTPSIYDSEAIQTFSDPFFSDAPVGKIYAEAAQKVVPVYYGPSYVIANTPITNALGEVQNNNADPEAMWKDAITQIERELRR</sequence>
<dbReference type="Pfam" id="PF13416">
    <property type="entry name" value="SBP_bac_8"/>
    <property type="match status" value="1"/>
</dbReference>
<dbReference type="OrthoDB" id="9768630at2"/>
<reference evidence="2 3" key="1">
    <citation type="submission" date="2018-06" db="EMBL/GenBank/DDBJ databases">
        <title>Paenibacillus imtechensis sp. nov.</title>
        <authorList>
            <person name="Pinnaka A.K."/>
            <person name="Singh H."/>
            <person name="Kaur M."/>
        </authorList>
    </citation>
    <scope>NUCLEOTIDE SEQUENCE [LARGE SCALE GENOMIC DNA]</scope>
    <source>
        <strain evidence="2 3">SMB1</strain>
    </source>
</reference>
<evidence type="ECO:0000313" key="2">
    <source>
        <dbReference type="EMBL" id="PZD97407.1"/>
    </source>
</evidence>
<dbReference type="InterPro" id="IPR050490">
    <property type="entry name" value="Bact_solute-bd_prot1"/>
</dbReference>
<dbReference type="AlphaFoldDB" id="A0A2W1M167"/>
<evidence type="ECO:0000256" key="1">
    <source>
        <dbReference type="SAM" id="SignalP"/>
    </source>
</evidence>
<dbReference type="PROSITE" id="PS51257">
    <property type="entry name" value="PROKAR_LIPOPROTEIN"/>
    <property type="match status" value="1"/>
</dbReference>
<dbReference type="Gene3D" id="3.40.190.10">
    <property type="entry name" value="Periplasmic binding protein-like II"/>
    <property type="match status" value="1"/>
</dbReference>
<evidence type="ECO:0000313" key="3">
    <source>
        <dbReference type="Proteomes" id="UP000249522"/>
    </source>
</evidence>